<dbReference type="Proteomes" id="UP000317318">
    <property type="component" value="Chromosome"/>
</dbReference>
<dbReference type="KEGG" id="svp:Pan189_43050"/>
<reference evidence="2 3" key="1">
    <citation type="submission" date="2019-02" db="EMBL/GenBank/DDBJ databases">
        <title>Deep-cultivation of Planctomycetes and their phenomic and genomic characterization uncovers novel biology.</title>
        <authorList>
            <person name="Wiegand S."/>
            <person name="Jogler M."/>
            <person name="Boedeker C."/>
            <person name="Pinto D."/>
            <person name="Vollmers J."/>
            <person name="Rivas-Marin E."/>
            <person name="Kohn T."/>
            <person name="Peeters S.H."/>
            <person name="Heuer A."/>
            <person name="Rast P."/>
            <person name="Oberbeckmann S."/>
            <person name="Bunk B."/>
            <person name="Jeske O."/>
            <person name="Meyerdierks A."/>
            <person name="Storesund J.E."/>
            <person name="Kallscheuer N."/>
            <person name="Luecker S."/>
            <person name="Lage O.M."/>
            <person name="Pohl T."/>
            <person name="Merkel B.J."/>
            <person name="Hornburger P."/>
            <person name="Mueller R.-W."/>
            <person name="Bruemmer F."/>
            <person name="Labrenz M."/>
            <person name="Spormann A.M."/>
            <person name="Op den Camp H."/>
            <person name="Overmann J."/>
            <person name="Amann R."/>
            <person name="Jetten M.S.M."/>
            <person name="Mascher T."/>
            <person name="Medema M.H."/>
            <person name="Devos D.P."/>
            <person name="Kaster A.-K."/>
            <person name="Ovreas L."/>
            <person name="Rohde M."/>
            <person name="Galperin M.Y."/>
            <person name="Jogler C."/>
        </authorList>
    </citation>
    <scope>NUCLEOTIDE SEQUENCE [LARGE SCALE GENOMIC DNA]</scope>
    <source>
        <strain evidence="2 3">Pan189</strain>
    </source>
</reference>
<dbReference type="InterPro" id="IPR036812">
    <property type="entry name" value="NAD(P)_OxRdtase_dom_sf"/>
</dbReference>
<dbReference type="PANTHER" id="PTHR43312:SF1">
    <property type="entry name" value="NADP-DEPENDENT OXIDOREDUCTASE DOMAIN-CONTAINING PROTEIN"/>
    <property type="match status" value="1"/>
</dbReference>
<dbReference type="OrthoDB" id="9773828at2"/>
<dbReference type="Pfam" id="PF00248">
    <property type="entry name" value="Aldo_ket_red"/>
    <property type="match status" value="1"/>
</dbReference>
<name>A0A517R7T6_9PLAN</name>
<evidence type="ECO:0000259" key="1">
    <source>
        <dbReference type="Pfam" id="PF00248"/>
    </source>
</evidence>
<dbReference type="PANTHER" id="PTHR43312">
    <property type="entry name" value="D-THREO-ALDOSE 1-DEHYDROGENASE"/>
    <property type="match status" value="1"/>
</dbReference>
<evidence type="ECO:0000313" key="2">
    <source>
        <dbReference type="EMBL" id="QDT39893.1"/>
    </source>
</evidence>
<dbReference type="EMBL" id="CP036268">
    <property type="protein sequence ID" value="QDT39893.1"/>
    <property type="molecule type" value="Genomic_DNA"/>
</dbReference>
<accession>A0A517R7T6</accession>
<dbReference type="InterPro" id="IPR053135">
    <property type="entry name" value="AKR2_Oxidoreductase"/>
</dbReference>
<feature type="domain" description="NADP-dependent oxidoreductase" evidence="1">
    <location>
        <begin position="15"/>
        <end position="221"/>
    </location>
</feature>
<evidence type="ECO:0000313" key="3">
    <source>
        <dbReference type="Proteomes" id="UP000317318"/>
    </source>
</evidence>
<dbReference type="SUPFAM" id="SSF51430">
    <property type="entry name" value="NAD(P)-linked oxidoreductase"/>
    <property type="match status" value="1"/>
</dbReference>
<dbReference type="CDD" id="cd19095">
    <property type="entry name" value="AKR_PA4992-like"/>
    <property type="match status" value="1"/>
</dbReference>
<dbReference type="EC" id="1.1.1.-" evidence="2"/>
<dbReference type="Gene3D" id="3.20.20.100">
    <property type="entry name" value="NADP-dependent oxidoreductase domain"/>
    <property type="match status" value="1"/>
</dbReference>
<protein>
    <submittedName>
        <fullName evidence="2">General stress protein 69</fullName>
        <ecNumber evidence="2">1.1.1.-</ecNumber>
    </submittedName>
</protein>
<gene>
    <name evidence="2" type="primary">yhdN</name>
    <name evidence="2" type="ORF">Pan189_43050</name>
</gene>
<keyword evidence="3" id="KW-1185">Reference proteome</keyword>
<dbReference type="InterPro" id="IPR023210">
    <property type="entry name" value="NADP_OxRdtase_dom"/>
</dbReference>
<proteinExistence type="predicted"/>
<dbReference type="AlphaFoldDB" id="A0A517R7T6"/>
<dbReference type="GO" id="GO:0016491">
    <property type="term" value="F:oxidoreductase activity"/>
    <property type="evidence" value="ECO:0007669"/>
    <property type="project" value="UniProtKB-KW"/>
</dbReference>
<dbReference type="RefSeq" id="WP_145366001.1">
    <property type="nucleotide sequence ID" value="NZ_CP036268.1"/>
</dbReference>
<keyword evidence="2" id="KW-0560">Oxidoreductase</keyword>
<organism evidence="2 3">
    <name type="scientific">Stratiformator vulcanicus</name>
    <dbReference type="NCBI Taxonomy" id="2527980"/>
    <lineage>
        <taxon>Bacteria</taxon>
        <taxon>Pseudomonadati</taxon>
        <taxon>Planctomycetota</taxon>
        <taxon>Planctomycetia</taxon>
        <taxon>Planctomycetales</taxon>
        <taxon>Planctomycetaceae</taxon>
        <taxon>Stratiformator</taxon>
    </lineage>
</organism>
<sequence>MERRPLGRTGTDVSPIGFGAFKIGRNQKIKYPQPYALPDESQVDRLLGGVLDLGINLIDTAPAYGVSEERIGRHLSHRRDEFVLSTKVGENFWTDRTGQSNSNYEFSAKAIIASVERSLKRLRSDRLDLVLLHSDGRDLFILRDTPAVETLVWLRDAGKIGHIGLSGKTAAGHHAALDWADVIMVEYNALDTGQSVVMDEAAKRGVGVLVKKGLAAGHLDPETAIPFALAHDAVASLTLGGLNLDHFAANVSLAADRVAAAA</sequence>